<reference evidence="1 2" key="1">
    <citation type="submission" date="2017-09" db="EMBL/GenBank/DDBJ databases">
        <title>Depth-based differentiation of microbial function through sediment-hosted aquifers and enrichment of novel symbionts in the deep terrestrial subsurface.</title>
        <authorList>
            <person name="Probst A.J."/>
            <person name="Ladd B."/>
            <person name="Jarett J.K."/>
            <person name="Geller-Mcgrath D.E."/>
            <person name="Sieber C.M."/>
            <person name="Emerson J.B."/>
            <person name="Anantharaman K."/>
            <person name="Thomas B.C."/>
            <person name="Malmstrom R."/>
            <person name="Stieglmeier M."/>
            <person name="Klingl A."/>
            <person name="Woyke T."/>
            <person name="Ryan C.M."/>
            <person name="Banfield J.F."/>
        </authorList>
    </citation>
    <scope>NUCLEOTIDE SEQUENCE [LARGE SCALE GENOMIC DNA]</scope>
    <source>
        <strain evidence="1">CG11_big_fil_rev_8_21_14_0_20_37_11</strain>
    </source>
</reference>
<evidence type="ECO:0000313" key="2">
    <source>
        <dbReference type="Proteomes" id="UP000230707"/>
    </source>
</evidence>
<dbReference type="InterPro" id="IPR011004">
    <property type="entry name" value="Trimer_LpxA-like_sf"/>
</dbReference>
<name>A0A2H0NHK3_9BACT</name>
<evidence type="ECO:0000313" key="1">
    <source>
        <dbReference type="EMBL" id="PIR08374.1"/>
    </source>
</evidence>
<feature type="non-terminal residue" evidence="1">
    <location>
        <position position="1"/>
    </location>
</feature>
<proteinExistence type="predicted"/>
<dbReference type="AlphaFoldDB" id="A0A2H0NHK3"/>
<protein>
    <submittedName>
        <fullName evidence="1">Uncharacterized protein</fullName>
    </submittedName>
</protein>
<dbReference type="SUPFAM" id="SSF51161">
    <property type="entry name" value="Trimeric LpxA-like enzymes"/>
    <property type="match status" value="1"/>
</dbReference>
<organism evidence="1 2">
    <name type="scientific">Candidatus Gottesmanbacteria bacterium CG11_big_fil_rev_8_21_14_0_20_37_11</name>
    <dbReference type="NCBI Taxonomy" id="1974575"/>
    <lineage>
        <taxon>Bacteria</taxon>
        <taxon>Candidatus Gottesmaniibacteriota</taxon>
    </lineage>
</organism>
<gene>
    <name evidence="1" type="ORF">COV53_03440</name>
</gene>
<dbReference type="Proteomes" id="UP000230707">
    <property type="component" value="Unassembled WGS sequence"/>
</dbReference>
<comment type="caution">
    <text evidence="1">The sequence shown here is derived from an EMBL/GenBank/DDBJ whole genome shotgun (WGS) entry which is preliminary data.</text>
</comment>
<dbReference type="EMBL" id="PCWS01000079">
    <property type="protein sequence ID" value="PIR08374.1"/>
    <property type="molecule type" value="Genomic_DNA"/>
</dbReference>
<sequence>TGWQTPNIFSNPYDFIYYDSTLRDQKVDIDPAVTVIGKDTDLQANQYVYRYSGVNDYTFVSATGTFTPLTDETIFLINGNLTISENFAIASNQAVVFLVNGNITIGDNVTRIPGLYIASGTFETATSVGVNRLIIDGMVYARRITLDRNYHSEPIPAHQFIYQPKYIIVLLKYLGRANINWQEMNP</sequence>
<accession>A0A2H0NHK3</accession>